<sequence length="271" mass="29491">MPPQITVQLYSVRDQASADYEGTLRRIADMGFGCVEPAGYPGYTAEKAAKLFQELGLQAPTAHIALAVGDQKNEIIEQALMMGHKYLITGCPPGFQEACDSLDSIKATADLYCEAAENLAAHGLQVGYHNHDWDLGLIGSQRKHQLFLERTPESVLYEADIFWVARAGLDPAAFIKEIGARGKALHFKDGIINSQESFKAAKTESGDVMVSDSIPFRAAGTGQVDLLAAYQAVQHAEYIGVELDAFEGDMLQAIQQSYEYLTSNKIAQGTK</sequence>
<keyword evidence="3" id="KW-1185">Reference proteome</keyword>
<dbReference type="InterPro" id="IPR013022">
    <property type="entry name" value="Xyl_isomerase-like_TIM-brl"/>
</dbReference>
<evidence type="ECO:0000313" key="2">
    <source>
        <dbReference type="EMBL" id="MDQ8206514.1"/>
    </source>
</evidence>
<organism evidence="2 3">
    <name type="scientific">Thalassobacterium maritimum</name>
    <dbReference type="NCBI Taxonomy" id="3041265"/>
    <lineage>
        <taxon>Bacteria</taxon>
        <taxon>Pseudomonadati</taxon>
        <taxon>Verrucomicrobiota</taxon>
        <taxon>Opitutia</taxon>
        <taxon>Puniceicoccales</taxon>
        <taxon>Coraliomargaritaceae</taxon>
        <taxon>Thalassobacterium</taxon>
    </lineage>
</organism>
<proteinExistence type="predicted"/>
<feature type="domain" description="Xylose isomerase-like TIM barrel" evidence="1">
    <location>
        <begin position="24"/>
        <end position="243"/>
    </location>
</feature>
<dbReference type="GO" id="GO:0016853">
    <property type="term" value="F:isomerase activity"/>
    <property type="evidence" value="ECO:0007669"/>
    <property type="project" value="UniProtKB-KW"/>
</dbReference>
<dbReference type="SUPFAM" id="SSF51658">
    <property type="entry name" value="Xylose isomerase-like"/>
    <property type="match status" value="1"/>
</dbReference>
<evidence type="ECO:0000313" key="3">
    <source>
        <dbReference type="Proteomes" id="UP001225316"/>
    </source>
</evidence>
<gene>
    <name evidence="2" type="ORF">QEH52_03275</name>
</gene>
<dbReference type="Proteomes" id="UP001225316">
    <property type="component" value="Unassembled WGS sequence"/>
</dbReference>
<evidence type="ECO:0000259" key="1">
    <source>
        <dbReference type="Pfam" id="PF01261"/>
    </source>
</evidence>
<dbReference type="PANTHER" id="PTHR12110">
    <property type="entry name" value="HYDROXYPYRUVATE ISOMERASE"/>
    <property type="match status" value="1"/>
</dbReference>
<dbReference type="InterPro" id="IPR036237">
    <property type="entry name" value="Xyl_isomerase-like_sf"/>
</dbReference>
<dbReference type="EMBL" id="JARXHW010000004">
    <property type="protein sequence ID" value="MDQ8206514.1"/>
    <property type="molecule type" value="Genomic_DNA"/>
</dbReference>
<accession>A0ABU1ATF9</accession>
<dbReference type="InterPro" id="IPR050312">
    <property type="entry name" value="IolE/XylAMocC-like"/>
</dbReference>
<protein>
    <submittedName>
        <fullName evidence="2">Sugar phosphate isomerase/epimerase</fullName>
    </submittedName>
</protein>
<name>A0ABU1ATF9_9BACT</name>
<dbReference type="Pfam" id="PF01261">
    <property type="entry name" value="AP_endonuc_2"/>
    <property type="match status" value="1"/>
</dbReference>
<dbReference type="PANTHER" id="PTHR12110:SF41">
    <property type="entry name" value="INOSOSE DEHYDRATASE"/>
    <property type="match status" value="1"/>
</dbReference>
<dbReference type="RefSeq" id="WP_308948602.1">
    <property type="nucleotide sequence ID" value="NZ_JARXHW010000004.1"/>
</dbReference>
<dbReference type="Gene3D" id="3.20.20.150">
    <property type="entry name" value="Divalent-metal-dependent TIM barrel enzymes"/>
    <property type="match status" value="1"/>
</dbReference>
<reference evidence="2 3" key="1">
    <citation type="submission" date="2023-04" db="EMBL/GenBank/DDBJ databases">
        <title>A novel bacteria isolated from coastal sediment.</title>
        <authorList>
            <person name="Liu X.-J."/>
            <person name="Du Z.-J."/>
        </authorList>
    </citation>
    <scope>NUCLEOTIDE SEQUENCE [LARGE SCALE GENOMIC DNA]</scope>
    <source>
        <strain evidence="2 3">SDUM461003</strain>
    </source>
</reference>
<comment type="caution">
    <text evidence="2">The sequence shown here is derived from an EMBL/GenBank/DDBJ whole genome shotgun (WGS) entry which is preliminary data.</text>
</comment>
<keyword evidence="2" id="KW-0413">Isomerase</keyword>